<accession>H5USS7</accession>
<dbReference type="SUPFAM" id="SSF143120">
    <property type="entry name" value="YefM-like"/>
    <property type="match status" value="1"/>
</dbReference>
<dbReference type="Pfam" id="PF02604">
    <property type="entry name" value="PhdYeFM_antitox"/>
    <property type="match status" value="1"/>
</dbReference>
<evidence type="ECO:0000256" key="1">
    <source>
        <dbReference type="ARBA" id="ARBA00009981"/>
    </source>
</evidence>
<evidence type="ECO:0000313" key="4">
    <source>
        <dbReference type="Proteomes" id="UP000004367"/>
    </source>
</evidence>
<dbReference type="NCBIfam" id="TIGR01552">
    <property type="entry name" value="phd_fam"/>
    <property type="match status" value="1"/>
</dbReference>
<sequence length="103" mass="11076">MQVGRGASLCPPTDAYGMTYAWGMTAVPATTARANLYRLIDQVNEESEPLTITGQRGNAVLVGEDDWRAIQETIYLESVPGMAASIRAARDEGLDAGSAELDW</sequence>
<dbReference type="eggNOG" id="COG2161">
    <property type="taxonomic scope" value="Bacteria"/>
</dbReference>
<organism evidence="3 4">
    <name type="scientific">Mobilicoccus pelagius NBRC 104925</name>
    <dbReference type="NCBI Taxonomy" id="1089455"/>
    <lineage>
        <taxon>Bacteria</taxon>
        <taxon>Bacillati</taxon>
        <taxon>Actinomycetota</taxon>
        <taxon>Actinomycetes</taxon>
        <taxon>Micrococcales</taxon>
        <taxon>Dermatophilaceae</taxon>
        <taxon>Mobilicoccus</taxon>
    </lineage>
</organism>
<evidence type="ECO:0000256" key="2">
    <source>
        <dbReference type="RuleBase" id="RU362080"/>
    </source>
</evidence>
<dbReference type="PANTHER" id="PTHR33713">
    <property type="entry name" value="ANTITOXIN YAFN-RELATED"/>
    <property type="match status" value="1"/>
</dbReference>
<name>H5USS7_9MICO</name>
<dbReference type="Proteomes" id="UP000004367">
    <property type="component" value="Unassembled WGS sequence"/>
</dbReference>
<protein>
    <recommendedName>
        <fullName evidence="2">Antitoxin</fullName>
    </recommendedName>
</protein>
<reference evidence="3 4" key="1">
    <citation type="submission" date="2012-02" db="EMBL/GenBank/DDBJ databases">
        <title>Whole genome shotgun sequence of Mobilicoccus pelagius NBRC 104925.</title>
        <authorList>
            <person name="Yoshida Y."/>
            <person name="Hosoyama A."/>
            <person name="Tsuchikane K."/>
            <person name="Katsumata H."/>
            <person name="Yamazaki S."/>
            <person name="Fujita N."/>
        </authorList>
    </citation>
    <scope>NUCLEOTIDE SEQUENCE [LARGE SCALE GENOMIC DNA]</scope>
    <source>
        <strain evidence="3 4">NBRC 104925</strain>
    </source>
</reference>
<comment type="caution">
    <text evidence="3">The sequence shown here is derived from an EMBL/GenBank/DDBJ whole genome shotgun (WGS) entry which is preliminary data.</text>
</comment>
<dbReference type="InterPro" id="IPR051405">
    <property type="entry name" value="phD/YefM_antitoxin"/>
</dbReference>
<proteinExistence type="inferred from homology"/>
<keyword evidence="4" id="KW-1185">Reference proteome</keyword>
<comment type="function">
    <text evidence="2">Antitoxin component of a type II toxin-antitoxin (TA) system.</text>
</comment>
<dbReference type="AlphaFoldDB" id="H5USS7"/>
<comment type="similarity">
    <text evidence="1 2">Belongs to the phD/YefM antitoxin family.</text>
</comment>
<dbReference type="InterPro" id="IPR036165">
    <property type="entry name" value="YefM-like_sf"/>
</dbReference>
<dbReference type="InterPro" id="IPR006442">
    <property type="entry name" value="Antitoxin_Phd/YefM"/>
</dbReference>
<dbReference type="Gene3D" id="3.40.1620.10">
    <property type="entry name" value="YefM-like domain"/>
    <property type="match status" value="1"/>
</dbReference>
<gene>
    <name evidence="3" type="ORF">MOPEL_080_00640</name>
</gene>
<dbReference type="PANTHER" id="PTHR33713:SF6">
    <property type="entry name" value="ANTITOXIN YEFM"/>
    <property type="match status" value="1"/>
</dbReference>
<evidence type="ECO:0000313" key="3">
    <source>
        <dbReference type="EMBL" id="GAB48785.1"/>
    </source>
</evidence>
<dbReference type="STRING" id="1089455.MOPEL_080_00640"/>
<dbReference type="EMBL" id="BAFE01000058">
    <property type="protein sequence ID" value="GAB48785.1"/>
    <property type="molecule type" value="Genomic_DNA"/>
</dbReference>